<keyword evidence="1" id="KW-0812">Transmembrane</keyword>
<evidence type="ECO:0000313" key="2">
    <source>
        <dbReference type="Proteomes" id="UP000887577"/>
    </source>
</evidence>
<keyword evidence="1" id="KW-1133">Transmembrane helix</keyword>
<dbReference type="WBParaSite" id="PSU_v2.g20226.t1">
    <property type="protein sequence ID" value="PSU_v2.g20226.t1"/>
    <property type="gene ID" value="PSU_v2.g20226"/>
</dbReference>
<evidence type="ECO:0000256" key="1">
    <source>
        <dbReference type="SAM" id="Phobius"/>
    </source>
</evidence>
<dbReference type="Proteomes" id="UP000887577">
    <property type="component" value="Unplaced"/>
</dbReference>
<keyword evidence="1" id="KW-0472">Membrane</keyword>
<dbReference type="AlphaFoldDB" id="A0A914YMR4"/>
<feature type="transmembrane region" description="Helical" evidence="1">
    <location>
        <begin position="240"/>
        <end position="262"/>
    </location>
</feature>
<name>A0A914YMR4_9BILA</name>
<accession>A0A914YMR4</accession>
<reference evidence="3" key="1">
    <citation type="submission" date="2022-11" db="UniProtKB">
        <authorList>
            <consortium name="WormBaseParasite"/>
        </authorList>
    </citation>
    <scope>IDENTIFICATION</scope>
</reference>
<sequence length="283" mass="32194">MEELTAAINNINEMISNDRYLTKTKQEFEFHVNKMERGLLKFMKLLGSRKSIKLSELPEPLLNFFEKVGYTENKLSEKLYLLRLKSCHRKSVVVEVIAAETNGVDAIKSFSPCTCEINSINQCKIKTQHALNNFIQFETYDELTTVATTYKVYTIQYPTKSVTKNVPVSGVFTVVINEDDFVKIGEYTISGKSLKPTYIENIIDDTFVVGEMAETKNITLNFTNLNSELNAFVSTWNFKLLIGIFGLLCLFTAFLFVGCCIYKKCTTKKSYNKLAFVVPQLSS</sequence>
<keyword evidence="2" id="KW-1185">Reference proteome</keyword>
<evidence type="ECO:0000313" key="3">
    <source>
        <dbReference type="WBParaSite" id="PSU_v2.g20226.t1"/>
    </source>
</evidence>
<organism evidence="2 3">
    <name type="scientific">Panagrolaimus superbus</name>
    <dbReference type="NCBI Taxonomy" id="310955"/>
    <lineage>
        <taxon>Eukaryota</taxon>
        <taxon>Metazoa</taxon>
        <taxon>Ecdysozoa</taxon>
        <taxon>Nematoda</taxon>
        <taxon>Chromadorea</taxon>
        <taxon>Rhabditida</taxon>
        <taxon>Tylenchina</taxon>
        <taxon>Panagrolaimomorpha</taxon>
        <taxon>Panagrolaimoidea</taxon>
        <taxon>Panagrolaimidae</taxon>
        <taxon>Panagrolaimus</taxon>
    </lineage>
</organism>
<protein>
    <submittedName>
        <fullName evidence="3">Envelope protein</fullName>
    </submittedName>
</protein>
<proteinExistence type="predicted"/>